<dbReference type="Gene3D" id="3.30.420.10">
    <property type="entry name" value="Ribonuclease H-like superfamily/Ribonuclease H"/>
    <property type="match status" value="2"/>
</dbReference>
<feature type="compositionally biased region" description="Basic and acidic residues" evidence="8">
    <location>
        <begin position="449"/>
        <end position="462"/>
    </location>
</feature>
<feature type="domain" description="RNase H type-1" evidence="9">
    <location>
        <begin position="165"/>
        <end position="230"/>
    </location>
</feature>
<evidence type="ECO:0000256" key="6">
    <source>
        <dbReference type="ARBA" id="ARBA00022759"/>
    </source>
</evidence>
<comment type="catalytic activity">
    <reaction evidence="1">
        <text>Endonucleolytic cleavage to 5'-phosphomonoester.</text>
        <dbReference type="EC" id="3.1.26.4"/>
    </reaction>
</comment>
<dbReference type="InterPro" id="IPR002156">
    <property type="entry name" value="RNaseH_domain"/>
</dbReference>
<evidence type="ECO:0000256" key="2">
    <source>
        <dbReference type="ARBA" id="ARBA00005300"/>
    </source>
</evidence>
<evidence type="ECO:0000313" key="10">
    <source>
        <dbReference type="Proteomes" id="UP000887540"/>
    </source>
</evidence>
<keyword evidence="7" id="KW-0378">Hydrolase</keyword>
<evidence type="ECO:0000313" key="11">
    <source>
        <dbReference type="WBParaSite" id="ACRNAN_Path_290.g1099.t1"/>
    </source>
</evidence>
<dbReference type="Proteomes" id="UP000887540">
    <property type="component" value="Unplaced"/>
</dbReference>
<keyword evidence="10" id="KW-1185">Reference proteome</keyword>
<evidence type="ECO:0000256" key="7">
    <source>
        <dbReference type="ARBA" id="ARBA00022801"/>
    </source>
</evidence>
<dbReference type="SUPFAM" id="SSF53098">
    <property type="entry name" value="Ribonuclease H-like"/>
    <property type="match status" value="2"/>
</dbReference>
<dbReference type="InterPro" id="IPR050092">
    <property type="entry name" value="RNase_H"/>
</dbReference>
<dbReference type="GO" id="GO:0043137">
    <property type="term" value="P:DNA replication, removal of RNA primer"/>
    <property type="evidence" value="ECO:0007669"/>
    <property type="project" value="TreeGrafter"/>
</dbReference>
<evidence type="ECO:0000256" key="3">
    <source>
        <dbReference type="ARBA" id="ARBA00012180"/>
    </source>
</evidence>
<dbReference type="PANTHER" id="PTHR10642:SF26">
    <property type="entry name" value="RIBONUCLEASE H1"/>
    <property type="match status" value="1"/>
</dbReference>
<dbReference type="GO" id="GO:0046872">
    <property type="term" value="F:metal ion binding"/>
    <property type="evidence" value="ECO:0007669"/>
    <property type="project" value="UniProtKB-KW"/>
</dbReference>
<evidence type="ECO:0000256" key="5">
    <source>
        <dbReference type="ARBA" id="ARBA00022723"/>
    </source>
</evidence>
<evidence type="ECO:0000259" key="9">
    <source>
        <dbReference type="Pfam" id="PF00075"/>
    </source>
</evidence>
<proteinExistence type="inferred from homology"/>
<evidence type="ECO:0000256" key="4">
    <source>
        <dbReference type="ARBA" id="ARBA00022722"/>
    </source>
</evidence>
<dbReference type="InterPro" id="IPR012337">
    <property type="entry name" value="RNaseH-like_sf"/>
</dbReference>
<dbReference type="PANTHER" id="PTHR10642">
    <property type="entry name" value="RIBONUCLEASE H1"/>
    <property type="match status" value="1"/>
</dbReference>
<name>A0A914C512_9BILA</name>
<dbReference type="Pfam" id="PF00075">
    <property type="entry name" value="RNase_H"/>
    <property type="match status" value="1"/>
</dbReference>
<accession>A0A914C512</accession>
<dbReference type="GO" id="GO:0004523">
    <property type="term" value="F:RNA-DNA hybrid ribonuclease activity"/>
    <property type="evidence" value="ECO:0007669"/>
    <property type="project" value="UniProtKB-EC"/>
</dbReference>
<protein>
    <recommendedName>
        <fullName evidence="3">ribonuclease H</fullName>
        <ecNumber evidence="3">3.1.26.4</ecNumber>
    </recommendedName>
</protein>
<organism evidence="10 11">
    <name type="scientific">Acrobeloides nanus</name>
    <dbReference type="NCBI Taxonomy" id="290746"/>
    <lineage>
        <taxon>Eukaryota</taxon>
        <taxon>Metazoa</taxon>
        <taxon>Ecdysozoa</taxon>
        <taxon>Nematoda</taxon>
        <taxon>Chromadorea</taxon>
        <taxon>Rhabditida</taxon>
        <taxon>Tylenchina</taxon>
        <taxon>Cephalobomorpha</taxon>
        <taxon>Cephaloboidea</taxon>
        <taxon>Cephalobidae</taxon>
        <taxon>Acrobeloides</taxon>
    </lineage>
</organism>
<reference evidence="11" key="1">
    <citation type="submission" date="2022-11" db="UniProtKB">
        <authorList>
            <consortium name="WormBaseParasite"/>
        </authorList>
    </citation>
    <scope>IDENTIFICATION</scope>
</reference>
<dbReference type="InterPro" id="IPR036397">
    <property type="entry name" value="RNaseH_sf"/>
</dbReference>
<dbReference type="EC" id="3.1.26.4" evidence="3"/>
<keyword evidence="5" id="KW-0479">Metal-binding</keyword>
<evidence type="ECO:0000256" key="8">
    <source>
        <dbReference type="SAM" id="MobiDB-lite"/>
    </source>
</evidence>
<dbReference type="WBParaSite" id="ACRNAN_Path_290.g1099.t1">
    <property type="protein sequence ID" value="ACRNAN_Path_290.g1099.t1"/>
    <property type="gene ID" value="ACRNAN_Path_290.g1099"/>
</dbReference>
<evidence type="ECO:0000256" key="1">
    <source>
        <dbReference type="ARBA" id="ARBA00000077"/>
    </source>
</evidence>
<dbReference type="GO" id="GO:0003676">
    <property type="term" value="F:nucleic acid binding"/>
    <property type="evidence" value="ECO:0007669"/>
    <property type="project" value="InterPro"/>
</dbReference>
<dbReference type="AlphaFoldDB" id="A0A914C512"/>
<feature type="region of interest" description="Disordered" evidence="8">
    <location>
        <begin position="415"/>
        <end position="462"/>
    </location>
</feature>
<keyword evidence="4" id="KW-0540">Nuclease</keyword>
<keyword evidence="6" id="KW-0255">Endonuclease</keyword>
<sequence>MFAAKISRLATPRLQFLALKSNPNQAKIFMPRQALSYSLPLLSNNSATLLVSDPHVDGIEAETNPVIEVSETPVQPGKNYMKDDPLYKAFLAENTEEKMDPWKDVPTVTLASFMMNSQLEDGKFGGRVCAFWGENDPHNICDVIKFPERPTRIHLNLEGLCVLLRQAINEKKLTKIKVQTDDDFLTKVINQWLRKWKTNGYRKVDGSPVKNQPQMEDLGRLTELIEVRMEVLYGIKKNITEKLNNEDLKSDLENENFLVAKTHSNVDFTDAVTIYAAGVMSEKVSEKGLKFKFAGYGVYCPTDSSFSERGRFENFPSAFRTQIWAIHRALQTAIENGLSKVHIVTDSGFFVAFFNSNWKKNNKTHCANFEMYTKLLDLTEKIPAKFTYFYNPDKETKKNLNTAIGYAEDGLSFPTAKDQEKAKQKESMKAKHGGTGKEMVSKTTKKYNKKNELKLHEEFHED</sequence>
<feature type="compositionally biased region" description="Basic and acidic residues" evidence="8">
    <location>
        <begin position="417"/>
        <end position="429"/>
    </location>
</feature>
<comment type="similarity">
    <text evidence="2">Belongs to the RNase H family.</text>
</comment>